<reference evidence="2 3" key="1">
    <citation type="journal article" date="2019" name="Int. J. Syst. Evol. Microbiol.">
        <title>The Global Catalogue of Microorganisms (GCM) 10K type strain sequencing project: providing services to taxonomists for standard genome sequencing and annotation.</title>
        <authorList>
            <consortium name="The Broad Institute Genomics Platform"/>
            <consortium name="The Broad Institute Genome Sequencing Center for Infectious Disease"/>
            <person name="Wu L."/>
            <person name="Ma J."/>
        </authorList>
    </citation>
    <scope>NUCLEOTIDE SEQUENCE [LARGE SCALE GENOMIC DNA]</scope>
    <source>
        <strain evidence="2 3">JCM 12389</strain>
    </source>
</reference>
<evidence type="ECO:0000256" key="1">
    <source>
        <dbReference type="SAM" id="Phobius"/>
    </source>
</evidence>
<keyword evidence="1" id="KW-0812">Transmembrane</keyword>
<sequence>MLKVISLLVAAVIVFKIDYSSVKTGKKRERRVYMAFFAISLGLLMLHILDVQIPYVVHGIGEIYHPIFESFNQRLDQHQSYKMN</sequence>
<comment type="caution">
    <text evidence="2">The sequence shown here is derived from an EMBL/GenBank/DDBJ whole genome shotgun (WGS) entry which is preliminary data.</text>
</comment>
<keyword evidence="3" id="KW-1185">Reference proteome</keyword>
<proteinExistence type="predicted"/>
<keyword evidence="1" id="KW-1133">Transmembrane helix</keyword>
<accession>A0ABN1B7X2</accession>
<dbReference type="Proteomes" id="UP001500880">
    <property type="component" value="Unassembled WGS sequence"/>
</dbReference>
<feature type="transmembrane region" description="Helical" evidence="1">
    <location>
        <begin position="32"/>
        <end position="49"/>
    </location>
</feature>
<evidence type="ECO:0000313" key="2">
    <source>
        <dbReference type="EMBL" id="GAA0492141.1"/>
    </source>
</evidence>
<dbReference type="RefSeq" id="WP_343839913.1">
    <property type="nucleotide sequence ID" value="NZ_BAAADO010000003.1"/>
</dbReference>
<name>A0ABN1B7X2_9BACI</name>
<organism evidence="2 3">
    <name type="scientific">Salinibacillus aidingensis</name>
    <dbReference type="NCBI Taxonomy" id="237684"/>
    <lineage>
        <taxon>Bacteria</taxon>
        <taxon>Bacillati</taxon>
        <taxon>Bacillota</taxon>
        <taxon>Bacilli</taxon>
        <taxon>Bacillales</taxon>
        <taxon>Bacillaceae</taxon>
        <taxon>Salinibacillus</taxon>
    </lineage>
</organism>
<evidence type="ECO:0000313" key="3">
    <source>
        <dbReference type="Proteomes" id="UP001500880"/>
    </source>
</evidence>
<protein>
    <submittedName>
        <fullName evidence="2">Uncharacterized protein</fullName>
    </submittedName>
</protein>
<keyword evidence="1" id="KW-0472">Membrane</keyword>
<dbReference type="EMBL" id="BAAADO010000003">
    <property type="protein sequence ID" value="GAA0492141.1"/>
    <property type="molecule type" value="Genomic_DNA"/>
</dbReference>
<gene>
    <name evidence="2" type="ORF">GCM10008986_17980</name>
</gene>